<sequence>MGKGIIISEEVITGKIYVIRGQKVMMDRDLAELYQVETKQLKRQVRRNIERFPADFMFELNKMELENWRSQFGTSNASDKMGLRYAPMVFTEQGVAMLSSVLNSPTAIRVNIQIIRVFTKIRKVLTDNLNLKLEIEQIKKKLSNQSKNIELVFEYLDELNSKLERPKKPRTKIGYKK</sequence>
<keyword evidence="1" id="KW-0175">Coiled coil</keyword>
<reference evidence="3 4" key="1">
    <citation type="submission" date="2017-04" db="EMBL/GenBank/DDBJ databases">
        <title>A new member of the family Flavobacteriaceae isolated from ascidians.</title>
        <authorList>
            <person name="Chen L."/>
        </authorList>
    </citation>
    <scope>NUCLEOTIDE SEQUENCE [LARGE SCALE GENOMIC DNA]</scope>
    <source>
        <strain evidence="3 4">HQA918</strain>
    </source>
</reference>
<feature type="domain" description="KilA-N DNA-binding" evidence="2">
    <location>
        <begin position="15"/>
        <end position="101"/>
    </location>
</feature>
<protein>
    <submittedName>
        <fullName evidence="3">DNA-binding protein</fullName>
    </submittedName>
</protein>
<evidence type="ECO:0000313" key="4">
    <source>
        <dbReference type="Proteomes" id="UP000219559"/>
    </source>
</evidence>
<evidence type="ECO:0000256" key="1">
    <source>
        <dbReference type="SAM" id="Coils"/>
    </source>
</evidence>
<dbReference type="Proteomes" id="UP000219559">
    <property type="component" value="Unassembled WGS sequence"/>
</dbReference>
<evidence type="ECO:0000259" key="2">
    <source>
        <dbReference type="Pfam" id="PF10543"/>
    </source>
</evidence>
<dbReference type="InterPro" id="IPR018873">
    <property type="entry name" value="KilA-N_DNA-bd_domain"/>
</dbReference>
<dbReference type="Pfam" id="PF10543">
    <property type="entry name" value="ORF6N"/>
    <property type="match status" value="1"/>
</dbReference>
<gene>
    <name evidence="3" type="ORF">B7P33_13075</name>
</gene>
<dbReference type="AlphaFoldDB" id="A0A2A4G2F4"/>
<proteinExistence type="predicted"/>
<dbReference type="EMBL" id="NBWU01000005">
    <property type="protein sequence ID" value="PCE63159.1"/>
    <property type="molecule type" value="Genomic_DNA"/>
</dbReference>
<dbReference type="RefSeq" id="WP_097443065.1">
    <property type="nucleotide sequence ID" value="NZ_NBWU01000005.1"/>
</dbReference>
<feature type="coiled-coil region" evidence="1">
    <location>
        <begin position="121"/>
        <end position="148"/>
    </location>
</feature>
<organism evidence="3 4">
    <name type="scientific">Sediminicola luteus</name>
    <dbReference type="NCBI Taxonomy" id="319238"/>
    <lineage>
        <taxon>Bacteria</taxon>
        <taxon>Pseudomonadati</taxon>
        <taxon>Bacteroidota</taxon>
        <taxon>Flavobacteriia</taxon>
        <taxon>Flavobacteriales</taxon>
        <taxon>Flavobacteriaceae</taxon>
        <taxon>Sediminicola</taxon>
    </lineage>
</organism>
<comment type="caution">
    <text evidence="3">The sequence shown here is derived from an EMBL/GenBank/DDBJ whole genome shotgun (WGS) entry which is preliminary data.</text>
</comment>
<dbReference type="OrthoDB" id="9816206at2"/>
<name>A0A2A4G2F4_9FLAO</name>
<keyword evidence="3" id="KW-0238">DNA-binding</keyword>
<evidence type="ECO:0000313" key="3">
    <source>
        <dbReference type="EMBL" id="PCE63159.1"/>
    </source>
</evidence>
<accession>A0A2A4G2F4</accession>
<dbReference type="GO" id="GO:0003677">
    <property type="term" value="F:DNA binding"/>
    <property type="evidence" value="ECO:0007669"/>
    <property type="project" value="UniProtKB-KW"/>
</dbReference>
<keyword evidence="4" id="KW-1185">Reference proteome</keyword>